<evidence type="ECO:0000313" key="2">
    <source>
        <dbReference type="EMBL" id="SVB77187.1"/>
    </source>
</evidence>
<protein>
    <recommendedName>
        <fullName evidence="3">Aconitase A/isopropylmalate dehydratase small subunit swivel domain-containing protein</fullName>
    </recommendedName>
</protein>
<evidence type="ECO:0008006" key="3">
    <source>
        <dbReference type="Google" id="ProtNLM"/>
    </source>
</evidence>
<keyword evidence="1" id="KW-0456">Lyase</keyword>
<dbReference type="EMBL" id="UINC01056768">
    <property type="protein sequence ID" value="SVB77187.1"/>
    <property type="molecule type" value="Genomic_DNA"/>
</dbReference>
<evidence type="ECO:0000256" key="1">
    <source>
        <dbReference type="ARBA" id="ARBA00023239"/>
    </source>
</evidence>
<sequence>ACAMRNFDPDFADLVQPGDIIVGGENFGYGHPHFAPMIGLRQLGISAVAANSFATGYWREEIAEGFPQIVCPGITELVARWDSVEIDWDSAEIRNCTAGGALPITPYSKAEIGMLRAGGLIPYLRQRLGVT</sequence>
<feature type="non-terminal residue" evidence="2">
    <location>
        <position position="1"/>
    </location>
</feature>
<dbReference type="SUPFAM" id="SSF52016">
    <property type="entry name" value="LeuD/IlvD-like"/>
    <property type="match status" value="1"/>
</dbReference>
<name>A0A382GRA5_9ZZZZ</name>
<accession>A0A382GRA5</accession>
<dbReference type="AlphaFoldDB" id="A0A382GRA5"/>
<dbReference type="InterPro" id="IPR015928">
    <property type="entry name" value="Aconitase/3IPM_dehydase_swvl"/>
</dbReference>
<gene>
    <name evidence="2" type="ORF">METZ01_LOCUS230041</name>
</gene>
<dbReference type="PANTHER" id="PTHR43345:SF2">
    <property type="entry name" value="3-ISOPROPYLMALATE DEHYDRATASE SMALL SUBUNIT 1"/>
    <property type="match status" value="1"/>
</dbReference>
<dbReference type="PANTHER" id="PTHR43345">
    <property type="entry name" value="3-ISOPROPYLMALATE DEHYDRATASE SMALL SUBUNIT 2-RELATED-RELATED"/>
    <property type="match status" value="1"/>
</dbReference>
<reference evidence="2" key="1">
    <citation type="submission" date="2018-05" db="EMBL/GenBank/DDBJ databases">
        <authorList>
            <person name="Lanie J.A."/>
            <person name="Ng W.-L."/>
            <person name="Kazmierczak K.M."/>
            <person name="Andrzejewski T.M."/>
            <person name="Davidsen T.M."/>
            <person name="Wayne K.J."/>
            <person name="Tettelin H."/>
            <person name="Glass J.I."/>
            <person name="Rusch D."/>
            <person name="Podicherti R."/>
            <person name="Tsui H.-C.T."/>
            <person name="Winkler M.E."/>
        </authorList>
    </citation>
    <scope>NUCLEOTIDE SEQUENCE</scope>
</reference>
<dbReference type="InterPro" id="IPR050075">
    <property type="entry name" value="LeuD"/>
</dbReference>
<proteinExistence type="predicted"/>
<organism evidence="2">
    <name type="scientific">marine metagenome</name>
    <dbReference type="NCBI Taxonomy" id="408172"/>
    <lineage>
        <taxon>unclassified sequences</taxon>
        <taxon>metagenomes</taxon>
        <taxon>ecological metagenomes</taxon>
    </lineage>
</organism>
<dbReference type="Gene3D" id="3.20.19.10">
    <property type="entry name" value="Aconitase, domain 4"/>
    <property type="match status" value="1"/>
</dbReference>
<dbReference type="GO" id="GO:0016829">
    <property type="term" value="F:lyase activity"/>
    <property type="evidence" value="ECO:0007669"/>
    <property type="project" value="UniProtKB-KW"/>
</dbReference>